<evidence type="ECO:0000256" key="1">
    <source>
        <dbReference type="SAM" id="Phobius"/>
    </source>
</evidence>
<keyword evidence="1" id="KW-1133">Transmembrane helix</keyword>
<name>A0AAV1Z0Y3_9ARAC</name>
<keyword evidence="1" id="KW-0812">Transmembrane</keyword>
<organism evidence="2 3">
    <name type="scientific">Larinioides sclopetarius</name>
    <dbReference type="NCBI Taxonomy" id="280406"/>
    <lineage>
        <taxon>Eukaryota</taxon>
        <taxon>Metazoa</taxon>
        <taxon>Ecdysozoa</taxon>
        <taxon>Arthropoda</taxon>
        <taxon>Chelicerata</taxon>
        <taxon>Arachnida</taxon>
        <taxon>Araneae</taxon>
        <taxon>Araneomorphae</taxon>
        <taxon>Entelegynae</taxon>
        <taxon>Araneoidea</taxon>
        <taxon>Araneidae</taxon>
        <taxon>Larinioides</taxon>
    </lineage>
</organism>
<proteinExistence type="predicted"/>
<gene>
    <name evidence="2" type="ORF">LARSCL_LOCUS2405</name>
</gene>
<sequence>MGNIFSIFSPLYISTTFFPTKFLPVLVYSKELGIMLLLVLQLILGEFIQRFYCREIFSCLFQKTVSKAKHLMPAILILITLRVVRSEGLPTLQTSTRNMVYLKLPSQKAELYASF</sequence>
<dbReference type="AlphaFoldDB" id="A0AAV1Z0Y3"/>
<dbReference type="EMBL" id="CAXIEN010000016">
    <property type="protein sequence ID" value="CAL1265213.1"/>
    <property type="molecule type" value="Genomic_DNA"/>
</dbReference>
<dbReference type="Proteomes" id="UP001497382">
    <property type="component" value="Unassembled WGS sequence"/>
</dbReference>
<reference evidence="2 3" key="1">
    <citation type="submission" date="2024-04" db="EMBL/GenBank/DDBJ databases">
        <authorList>
            <person name="Rising A."/>
            <person name="Reimegard J."/>
            <person name="Sonavane S."/>
            <person name="Akerstrom W."/>
            <person name="Nylinder S."/>
            <person name="Hedman E."/>
            <person name="Kallberg Y."/>
        </authorList>
    </citation>
    <scope>NUCLEOTIDE SEQUENCE [LARGE SCALE GENOMIC DNA]</scope>
</reference>
<accession>A0AAV1Z0Y3</accession>
<evidence type="ECO:0000313" key="3">
    <source>
        <dbReference type="Proteomes" id="UP001497382"/>
    </source>
</evidence>
<feature type="transmembrane region" description="Helical" evidence="1">
    <location>
        <begin position="32"/>
        <end position="53"/>
    </location>
</feature>
<comment type="caution">
    <text evidence="2">The sequence shown here is derived from an EMBL/GenBank/DDBJ whole genome shotgun (WGS) entry which is preliminary data.</text>
</comment>
<keyword evidence="1" id="KW-0472">Membrane</keyword>
<keyword evidence="3" id="KW-1185">Reference proteome</keyword>
<protein>
    <submittedName>
        <fullName evidence="2">Uncharacterized protein</fullName>
    </submittedName>
</protein>
<evidence type="ECO:0000313" key="2">
    <source>
        <dbReference type="EMBL" id="CAL1265213.1"/>
    </source>
</evidence>